<accession>A0ABY2FEH0</accession>
<dbReference type="RefSeq" id="WP_134130028.1">
    <property type="nucleotide sequence ID" value="NZ_SODU01000002.1"/>
</dbReference>
<organism evidence="2 3">
    <name type="scientific">Kribbella pratensis</name>
    <dbReference type="NCBI Taxonomy" id="2512112"/>
    <lineage>
        <taxon>Bacteria</taxon>
        <taxon>Bacillati</taxon>
        <taxon>Actinomycetota</taxon>
        <taxon>Actinomycetes</taxon>
        <taxon>Propionibacteriales</taxon>
        <taxon>Kribbellaceae</taxon>
        <taxon>Kribbella</taxon>
    </lineage>
</organism>
<reference evidence="2 3" key="1">
    <citation type="submission" date="2019-03" db="EMBL/GenBank/DDBJ databases">
        <title>Genomic Encyclopedia of Type Strains, Phase III (KMG-III): the genomes of soil and plant-associated and newly described type strains.</title>
        <authorList>
            <person name="Whitman W."/>
        </authorList>
    </citation>
    <scope>NUCLEOTIDE SEQUENCE [LARGE SCALE GENOMIC DNA]</scope>
    <source>
        <strain evidence="2 3">VKMAc-2574</strain>
    </source>
</reference>
<gene>
    <name evidence="2" type="ORF">EV137_3561</name>
</gene>
<dbReference type="Proteomes" id="UP000295060">
    <property type="component" value="Unassembled WGS sequence"/>
</dbReference>
<evidence type="ECO:0000256" key="1">
    <source>
        <dbReference type="SAM" id="SignalP"/>
    </source>
</evidence>
<sequence length="350" mass="36577">MWGHRVVAALVASAVVGTGITAADAAVDPKLTVTSVTADRTTIAVSGLNTVPVKLTVAAKYDTANPDDNNLVLLVYIKRISGTGPMSQLLSTDLPRTSGTVQNGVWSGPVHIPSTANGTYKVYGVSYGPYFTWQAGGMLPDPTPVDGPTLTITGTHQPKVTAKVTPAVVPFGPNYTITWAITDRTTGKPYGTRVRALLGVDNQCAEEAGGANVLTTTGGLVSYSYPSSAGESINCLRIKSTPLDITGLGLAVIRPGVVSAVPSKTSATVGTIVPVNGSVLGPAAFCPVLLQRLYGASQWRGVSTAKTRQSGRYTVSAQPAYKGLIPYRVYFPKCGRYLVGVSRVFYIRGL</sequence>
<evidence type="ECO:0000313" key="3">
    <source>
        <dbReference type="Proteomes" id="UP000295060"/>
    </source>
</evidence>
<feature type="signal peptide" evidence="1">
    <location>
        <begin position="1"/>
        <end position="25"/>
    </location>
</feature>
<keyword evidence="3" id="KW-1185">Reference proteome</keyword>
<evidence type="ECO:0000313" key="2">
    <source>
        <dbReference type="EMBL" id="TDW89761.1"/>
    </source>
</evidence>
<keyword evidence="1" id="KW-0732">Signal</keyword>
<feature type="chain" id="PRO_5046839244" description="Ig-like domain repeat protein" evidence="1">
    <location>
        <begin position="26"/>
        <end position="350"/>
    </location>
</feature>
<evidence type="ECO:0008006" key="4">
    <source>
        <dbReference type="Google" id="ProtNLM"/>
    </source>
</evidence>
<dbReference type="EMBL" id="SODU01000002">
    <property type="protein sequence ID" value="TDW89761.1"/>
    <property type="molecule type" value="Genomic_DNA"/>
</dbReference>
<proteinExistence type="predicted"/>
<protein>
    <recommendedName>
        <fullName evidence="4">Ig-like domain repeat protein</fullName>
    </recommendedName>
</protein>
<comment type="caution">
    <text evidence="2">The sequence shown here is derived from an EMBL/GenBank/DDBJ whole genome shotgun (WGS) entry which is preliminary data.</text>
</comment>
<name>A0ABY2FEH0_9ACTN</name>